<reference evidence="1" key="1">
    <citation type="submission" date="2013-01" db="EMBL/GenBank/DDBJ databases">
        <title>Genome draft of Hydrogenophaga taeniospiralis 2K1.</title>
        <authorList>
            <person name="Gomila M."/>
            <person name="Lalucat J."/>
        </authorList>
    </citation>
    <scope>NUCLEOTIDE SEQUENCE</scope>
    <source>
        <strain evidence="1">CCUG 15921</strain>
    </source>
</reference>
<proteinExistence type="predicted"/>
<dbReference type="RefSeq" id="WP_068173344.1">
    <property type="nucleotide sequence ID" value="NZ_AOGK01000003.1"/>
</dbReference>
<evidence type="ECO:0000313" key="1">
    <source>
        <dbReference type="EMBL" id="MDG5974520.1"/>
    </source>
</evidence>
<sequence length="129" mass="14466">MKPEPCATEEPAARAGGRVRDLVQHRLERALRQRVRYRYVRPRVLREGQGFRIESPCCSRNVDPGGGTIDIAWLEPCEAPAGAVPGAAPGWRLCQRDHANGRWVACVEHASLDALIDLLCLDPERKFWP</sequence>
<evidence type="ECO:0000313" key="2">
    <source>
        <dbReference type="Proteomes" id="UP001152876"/>
    </source>
</evidence>
<dbReference type="Pfam" id="PF11225">
    <property type="entry name" value="DUF3024"/>
    <property type="match status" value="1"/>
</dbReference>
<organism evidence="1 2">
    <name type="scientific">Hydrogenophaga taeniospiralis CCUG 15921</name>
    <dbReference type="NCBI Taxonomy" id="1281780"/>
    <lineage>
        <taxon>Bacteria</taxon>
        <taxon>Pseudomonadati</taxon>
        <taxon>Pseudomonadota</taxon>
        <taxon>Betaproteobacteria</taxon>
        <taxon>Burkholderiales</taxon>
        <taxon>Comamonadaceae</taxon>
        <taxon>Hydrogenophaga</taxon>
    </lineage>
</organism>
<dbReference type="EMBL" id="AOGK01000003">
    <property type="protein sequence ID" value="MDG5974520.1"/>
    <property type="molecule type" value="Genomic_DNA"/>
</dbReference>
<gene>
    <name evidence="1" type="ORF">H010_04607</name>
</gene>
<dbReference type="InterPro" id="IPR021388">
    <property type="entry name" value="DUF3024"/>
</dbReference>
<comment type="caution">
    <text evidence="1">The sequence shown here is derived from an EMBL/GenBank/DDBJ whole genome shotgun (WGS) entry which is preliminary data.</text>
</comment>
<protein>
    <recommendedName>
        <fullName evidence="3">DUF3024 domain-containing protein</fullName>
    </recommendedName>
</protein>
<evidence type="ECO:0008006" key="3">
    <source>
        <dbReference type="Google" id="ProtNLM"/>
    </source>
</evidence>
<keyword evidence="2" id="KW-1185">Reference proteome</keyword>
<accession>A0A9X4NUF5</accession>
<dbReference type="AlphaFoldDB" id="A0A9X4NUF5"/>
<name>A0A9X4NUF5_9BURK</name>
<dbReference type="OrthoDB" id="5566889at2"/>
<dbReference type="Proteomes" id="UP001152876">
    <property type="component" value="Unassembled WGS sequence"/>
</dbReference>